<reference evidence="4" key="1">
    <citation type="journal article" date="2007" name="Plant Cell">
        <title>Dothideomycete-plant interactions illuminated by genome sequencing and EST analysis of the wheat pathogen Stagonospora nodorum.</title>
        <authorList>
            <person name="Hane J.K."/>
            <person name="Lowe R.G."/>
            <person name="Solomon P.S."/>
            <person name="Tan K.C."/>
            <person name="Schoch C.L."/>
            <person name="Spatafora J.W."/>
            <person name="Crous P.W."/>
            <person name="Kodira C."/>
            <person name="Birren B.W."/>
            <person name="Galagan J.E."/>
            <person name="Torriani S.F."/>
            <person name="McDonald B.A."/>
            <person name="Oliver R.P."/>
        </authorList>
    </citation>
    <scope>NUCLEOTIDE SEQUENCE [LARGE SCALE GENOMIC DNA]</scope>
    <source>
        <strain evidence="4">SN15 / ATCC MYA-4574 / FGSC 10173</strain>
    </source>
</reference>
<proteinExistence type="predicted"/>
<dbReference type="EMBL" id="CH445333">
    <property type="protein sequence ID" value="EAT85970.1"/>
    <property type="molecule type" value="Genomic_DNA"/>
</dbReference>
<dbReference type="VEuPathDB" id="FungiDB:JI435_436310"/>
<evidence type="ECO:0000256" key="2">
    <source>
        <dbReference type="SAM" id="SignalP"/>
    </source>
</evidence>
<dbReference type="KEGG" id="pno:SNOG_06139"/>
<dbReference type="GeneID" id="5973402"/>
<evidence type="ECO:0000313" key="3">
    <source>
        <dbReference type="EMBL" id="EAT85970.1"/>
    </source>
</evidence>
<accession>Q0UQ25</accession>
<evidence type="ECO:0000256" key="1">
    <source>
        <dbReference type="SAM" id="MobiDB-lite"/>
    </source>
</evidence>
<gene>
    <name evidence="3" type="ORF">SNOG_06139</name>
</gene>
<dbReference type="Proteomes" id="UP000001055">
    <property type="component" value="Unassembled WGS sequence"/>
</dbReference>
<feature type="chain" id="PRO_5004178257" evidence="2">
    <location>
        <begin position="18"/>
        <end position="88"/>
    </location>
</feature>
<feature type="region of interest" description="Disordered" evidence="1">
    <location>
        <begin position="36"/>
        <end position="60"/>
    </location>
</feature>
<protein>
    <submittedName>
        <fullName evidence="3">Uncharacterized protein</fullName>
    </submittedName>
</protein>
<organism evidence="3 4">
    <name type="scientific">Phaeosphaeria nodorum (strain SN15 / ATCC MYA-4574 / FGSC 10173)</name>
    <name type="common">Glume blotch fungus</name>
    <name type="synonym">Parastagonospora nodorum</name>
    <dbReference type="NCBI Taxonomy" id="321614"/>
    <lineage>
        <taxon>Eukaryota</taxon>
        <taxon>Fungi</taxon>
        <taxon>Dikarya</taxon>
        <taxon>Ascomycota</taxon>
        <taxon>Pezizomycotina</taxon>
        <taxon>Dothideomycetes</taxon>
        <taxon>Pleosporomycetidae</taxon>
        <taxon>Pleosporales</taxon>
        <taxon>Pleosporineae</taxon>
        <taxon>Phaeosphaeriaceae</taxon>
        <taxon>Parastagonospora</taxon>
    </lineage>
</organism>
<name>Q0UQ25_PHANO</name>
<evidence type="ECO:0000313" key="4">
    <source>
        <dbReference type="Proteomes" id="UP000001055"/>
    </source>
</evidence>
<dbReference type="RefSeq" id="XP_001796523.1">
    <property type="nucleotide sequence ID" value="XM_001796471.1"/>
</dbReference>
<sequence length="88" mass="9440">MKPTVLLTTLFATLAAAAPVPPIDMVSNVCPQGETNTIVPPDGLSNAYPERDMPSSKQDRDLGGMCKKFCGVNPWMCKFCEPVKPAEA</sequence>
<feature type="signal peptide" evidence="2">
    <location>
        <begin position="1"/>
        <end position="17"/>
    </location>
</feature>
<feature type="compositionally biased region" description="Basic and acidic residues" evidence="1">
    <location>
        <begin position="49"/>
        <end position="60"/>
    </location>
</feature>
<dbReference type="AlphaFoldDB" id="Q0UQ25"/>
<dbReference type="InParanoid" id="Q0UQ25"/>
<keyword evidence="2" id="KW-0732">Signal</keyword>